<dbReference type="RefSeq" id="WP_244713739.1">
    <property type="nucleotide sequence ID" value="NZ_CP095049.1"/>
</dbReference>
<feature type="transmembrane region" description="Helical" evidence="1">
    <location>
        <begin position="244"/>
        <end position="266"/>
    </location>
</feature>
<organism evidence="3 4">
    <name type="scientific">Hymenobacter cellulosivorans</name>
    <dbReference type="NCBI Taxonomy" id="2932249"/>
    <lineage>
        <taxon>Bacteria</taxon>
        <taxon>Pseudomonadati</taxon>
        <taxon>Bacteroidota</taxon>
        <taxon>Cytophagia</taxon>
        <taxon>Cytophagales</taxon>
        <taxon>Hymenobacteraceae</taxon>
        <taxon>Hymenobacter</taxon>
    </lineage>
</organism>
<feature type="transmembrane region" description="Helical" evidence="1">
    <location>
        <begin position="25"/>
        <end position="48"/>
    </location>
</feature>
<feature type="domain" description="DUF1206" evidence="2">
    <location>
        <begin position="25"/>
        <end position="93"/>
    </location>
</feature>
<sequence length="279" mass="30084">MTSATSVLPTLLPAPSTGIRALARLGFLSIGVVYLVLGVLTTMAAIGVRGAAPTDQQQVFQTIQHLPLGQVLLWLVALGLAGYVVWRFTQALLDTEHKGTTTSGLAVRGFYIFSGLLYALLAYYAGKMAWYGHRVREADTTKPMLREALQHGYGQWLLGLIGLTVLIAGLVQIYRAWSGKFDTDVNGRELTDAQCRLVYRTGQIGYSARGVVIAIMGYYCLMAAQHANANEIRDTAGTFNALQAMGPGVLGVVALGLLAYGAYMLVQARFPILRGLGNR</sequence>
<keyword evidence="1" id="KW-0472">Membrane</keyword>
<dbReference type="EMBL" id="CP095049">
    <property type="protein sequence ID" value="UOQ50820.1"/>
    <property type="molecule type" value="Genomic_DNA"/>
</dbReference>
<evidence type="ECO:0000313" key="3">
    <source>
        <dbReference type="EMBL" id="UOQ50820.1"/>
    </source>
</evidence>
<dbReference type="Pfam" id="PF06724">
    <property type="entry name" value="DUF1206"/>
    <property type="match status" value="3"/>
</dbReference>
<feature type="transmembrane region" description="Helical" evidence="1">
    <location>
        <begin position="68"/>
        <end position="86"/>
    </location>
</feature>
<evidence type="ECO:0000313" key="4">
    <source>
        <dbReference type="Proteomes" id="UP000831785"/>
    </source>
</evidence>
<feature type="transmembrane region" description="Helical" evidence="1">
    <location>
        <begin position="107"/>
        <end position="126"/>
    </location>
</feature>
<feature type="domain" description="DUF1206" evidence="2">
    <location>
        <begin position="111"/>
        <end position="178"/>
    </location>
</feature>
<protein>
    <submittedName>
        <fullName evidence="3">DUF1206 domain-containing protein</fullName>
    </submittedName>
</protein>
<dbReference type="Proteomes" id="UP000831785">
    <property type="component" value="Chromosome"/>
</dbReference>
<evidence type="ECO:0000259" key="2">
    <source>
        <dbReference type="Pfam" id="PF06724"/>
    </source>
</evidence>
<accession>A0ABY4F2N8</accession>
<keyword evidence="1" id="KW-1133">Transmembrane helix</keyword>
<feature type="transmembrane region" description="Helical" evidence="1">
    <location>
        <begin position="206"/>
        <end position="224"/>
    </location>
</feature>
<feature type="transmembrane region" description="Helical" evidence="1">
    <location>
        <begin position="153"/>
        <end position="174"/>
    </location>
</feature>
<keyword evidence="1" id="KW-0812">Transmembrane</keyword>
<dbReference type="InterPro" id="IPR009597">
    <property type="entry name" value="DUF1206"/>
</dbReference>
<reference evidence="3 4" key="1">
    <citation type="submission" date="2022-04" db="EMBL/GenBank/DDBJ databases">
        <title>Hymenobacter sp. isolated from the air.</title>
        <authorList>
            <person name="Won M."/>
            <person name="Lee C.-M."/>
            <person name="Woen H.-Y."/>
            <person name="Kwon S.-W."/>
        </authorList>
    </citation>
    <scope>NUCLEOTIDE SEQUENCE [LARGE SCALE GENOMIC DNA]</scope>
    <source>
        <strain evidence="4">5116 S-27</strain>
    </source>
</reference>
<feature type="domain" description="DUF1206" evidence="2">
    <location>
        <begin position="204"/>
        <end position="270"/>
    </location>
</feature>
<evidence type="ECO:0000256" key="1">
    <source>
        <dbReference type="SAM" id="Phobius"/>
    </source>
</evidence>
<proteinExistence type="predicted"/>
<gene>
    <name evidence="3" type="ORF">MUN80_13735</name>
</gene>
<name>A0ABY4F2N8_9BACT</name>
<keyword evidence="4" id="KW-1185">Reference proteome</keyword>